<sequence length="341" mass="37137">MKHIILVGACYLDTILTVPHFPQEDAKLRATALQIRRGGNCPNALEVLQQLLLPPKPATATAATKQVKTHLISSLPAADAPATRQVLESFACGDEDEEDGSVRHRPDFSRCLYRKGCREAASSFIIRSAATGTRTIVNFNDLPEMTSAEFSALANDLIDHEDLTGQDTESWWHFEGRIPETTLACIRHLRRVSPRSTISVEVEKPNRDGLDGLAAEADAVFYSRSWAERAATRKKSGAEVNTWDANRPRPSSALMFCTWGAHGATALSRLSNESTTHQPSETDIVVVDTVGAGDTFTAGMLYGMICHADDWNQGARLAFAVELATKKVQREGFGGLATIAT</sequence>
<keyword evidence="1" id="KW-0808">Transferase</keyword>
<keyword evidence="5" id="KW-1185">Reference proteome</keyword>
<dbReference type="Pfam" id="PF00294">
    <property type="entry name" value="PfkB"/>
    <property type="match status" value="1"/>
</dbReference>
<dbReference type="AlphaFoldDB" id="A0AA40KAS7"/>
<reference evidence="4" key="1">
    <citation type="submission" date="2023-06" db="EMBL/GenBank/DDBJ databases">
        <title>Genome-scale phylogeny and comparative genomics of the fungal order Sordariales.</title>
        <authorList>
            <consortium name="Lawrence Berkeley National Laboratory"/>
            <person name="Hensen N."/>
            <person name="Bonometti L."/>
            <person name="Westerberg I."/>
            <person name="Brannstrom I.O."/>
            <person name="Guillou S."/>
            <person name="Cros-Aarteil S."/>
            <person name="Calhoun S."/>
            <person name="Haridas S."/>
            <person name="Kuo A."/>
            <person name="Mondo S."/>
            <person name="Pangilinan J."/>
            <person name="Riley R."/>
            <person name="LaButti K."/>
            <person name="Andreopoulos B."/>
            <person name="Lipzen A."/>
            <person name="Chen C."/>
            <person name="Yanf M."/>
            <person name="Daum C."/>
            <person name="Ng V."/>
            <person name="Clum A."/>
            <person name="Steindorff A."/>
            <person name="Ohm R."/>
            <person name="Martin F."/>
            <person name="Silar P."/>
            <person name="Natvig D."/>
            <person name="Lalanne C."/>
            <person name="Gautier V."/>
            <person name="Ament-velasquez S.L."/>
            <person name="Kruys A."/>
            <person name="Hutchinson M.I."/>
            <person name="Powell A.J."/>
            <person name="Barry K."/>
            <person name="Miller A.N."/>
            <person name="Grigoriev I.V."/>
            <person name="Debuchy R."/>
            <person name="Gladieux P."/>
            <person name="Thoren M.H."/>
            <person name="Johannesson H."/>
        </authorList>
    </citation>
    <scope>NUCLEOTIDE SEQUENCE</scope>
    <source>
        <strain evidence="4">SMH3187-1</strain>
    </source>
</reference>
<comment type="caution">
    <text evidence="4">The sequence shown here is derived from an EMBL/GenBank/DDBJ whole genome shotgun (WGS) entry which is preliminary data.</text>
</comment>
<dbReference type="Gene3D" id="3.40.1190.20">
    <property type="match status" value="1"/>
</dbReference>
<dbReference type="InterPro" id="IPR002173">
    <property type="entry name" value="Carboh/pur_kinase_PfkB_CS"/>
</dbReference>
<proteinExistence type="predicted"/>
<keyword evidence="2" id="KW-0418">Kinase</keyword>
<name>A0AA40KAS7_9PEZI</name>
<dbReference type="InterPro" id="IPR029056">
    <property type="entry name" value="Ribokinase-like"/>
</dbReference>
<evidence type="ECO:0000313" key="4">
    <source>
        <dbReference type="EMBL" id="KAK0752354.1"/>
    </source>
</evidence>
<evidence type="ECO:0000256" key="1">
    <source>
        <dbReference type="ARBA" id="ARBA00022679"/>
    </source>
</evidence>
<protein>
    <submittedName>
        <fullName evidence="4">Ribokinase-like protein</fullName>
    </submittedName>
</protein>
<dbReference type="InterPro" id="IPR011611">
    <property type="entry name" value="PfkB_dom"/>
</dbReference>
<dbReference type="GO" id="GO:0016301">
    <property type="term" value="F:kinase activity"/>
    <property type="evidence" value="ECO:0007669"/>
    <property type="project" value="UniProtKB-KW"/>
</dbReference>
<dbReference type="PANTHER" id="PTHR42774:SF3">
    <property type="entry name" value="KETOHEXOKINASE"/>
    <property type="match status" value="1"/>
</dbReference>
<dbReference type="InterPro" id="IPR052562">
    <property type="entry name" value="Ketohexokinase-related"/>
</dbReference>
<evidence type="ECO:0000313" key="5">
    <source>
        <dbReference type="Proteomes" id="UP001172155"/>
    </source>
</evidence>
<dbReference type="PROSITE" id="PS00584">
    <property type="entry name" value="PFKB_KINASES_2"/>
    <property type="match status" value="1"/>
</dbReference>
<evidence type="ECO:0000256" key="2">
    <source>
        <dbReference type="ARBA" id="ARBA00022777"/>
    </source>
</evidence>
<dbReference type="PANTHER" id="PTHR42774">
    <property type="entry name" value="PHOSPHOTRANSFERASE SYSTEM TRANSPORT PROTEIN"/>
    <property type="match status" value="1"/>
</dbReference>
<evidence type="ECO:0000259" key="3">
    <source>
        <dbReference type="Pfam" id="PF00294"/>
    </source>
</evidence>
<dbReference type="Proteomes" id="UP001172155">
    <property type="component" value="Unassembled WGS sequence"/>
</dbReference>
<accession>A0AA40KAS7</accession>
<gene>
    <name evidence="4" type="ORF">B0T18DRAFT_319851</name>
</gene>
<dbReference type="SUPFAM" id="SSF53613">
    <property type="entry name" value="Ribokinase-like"/>
    <property type="match status" value="1"/>
</dbReference>
<feature type="domain" description="Carbohydrate kinase PfkB" evidence="3">
    <location>
        <begin position="120"/>
        <end position="332"/>
    </location>
</feature>
<dbReference type="EMBL" id="JAUKUD010000002">
    <property type="protein sequence ID" value="KAK0752354.1"/>
    <property type="molecule type" value="Genomic_DNA"/>
</dbReference>
<organism evidence="4 5">
    <name type="scientific">Schizothecium vesticola</name>
    <dbReference type="NCBI Taxonomy" id="314040"/>
    <lineage>
        <taxon>Eukaryota</taxon>
        <taxon>Fungi</taxon>
        <taxon>Dikarya</taxon>
        <taxon>Ascomycota</taxon>
        <taxon>Pezizomycotina</taxon>
        <taxon>Sordariomycetes</taxon>
        <taxon>Sordariomycetidae</taxon>
        <taxon>Sordariales</taxon>
        <taxon>Schizotheciaceae</taxon>
        <taxon>Schizothecium</taxon>
    </lineage>
</organism>